<protein>
    <submittedName>
        <fullName evidence="1">Uncharacterized protein</fullName>
    </submittedName>
</protein>
<dbReference type="AlphaFoldDB" id="A0A9J5XVS1"/>
<evidence type="ECO:0000313" key="1">
    <source>
        <dbReference type="EMBL" id="KAG5591280.1"/>
    </source>
</evidence>
<gene>
    <name evidence="1" type="ORF">H5410_041794</name>
</gene>
<name>A0A9J5XVS1_SOLCO</name>
<evidence type="ECO:0000313" key="2">
    <source>
        <dbReference type="Proteomes" id="UP000824120"/>
    </source>
</evidence>
<accession>A0A9J5XVS1</accession>
<comment type="caution">
    <text evidence="1">The sequence shown here is derived from an EMBL/GenBank/DDBJ whole genome shotgun (WGS) entry which is preliminary data.</text>
</comment>
<dbReference type="EMBL" id="JACXVP010000008">
    <property type="protein sequence ID" value="KAG5591280.1"/>
    <property type="molecule type" value="Genomic_DNA"/>
</dbReference>
<keyword evidence="2" id="KW-1185">Reference proteome</keyword>
<dbReference type="Proteomes" id="UP000824120">
    <property type="component" value="Chromosome 8"/>
</dbReference>
<organism evidence="1 2">
    <name type="scientific">Solanum commersonii</name>
    <name type="common">Commerson's wild potato</name>
    <name type="synonym">Commerson's nightshade</name>
    <dbReference type="NCBI Taxonomy" id="4109"/>
    <lineage>
        <taxon>Eukaryota</taxon>
        <taxon>Viridiplantae</taxon>
        <taxon>Streptophyta</taxon>
        <taxon>Embryophyta</taxon>
        <taxon>Tracheophyta</taxon>
        <taxon>Spermatophyta</taxon>
        <taxon>Magnoliopsida</taxon>
        <taxon>eudicotyledons</taxon>
        <taxon>Gunneridae</taxon>
        <taxon>Pentapetalae</taxon>
        <taxon>asterids</taxon>
        <taxon>lamiids</taxon>
        <taxon>Solanales</taxon>
        <taxon>Solanaceae</taxon>
        <taxon>Solanoideae</taxon>
        <taxon>Solaneae</taxon>
        <taxon>Solanum</taxon>
    </lineage>
</organism>
<proteinExistence type="predicted"/>
<sequence>MVLECRPRPRCRLGACKTWYQSPEFKSPRESMKPWLCNNAYWGHGHFKVDGLCAASKGRECEGKRGIQEQEG</sequence>
<reference evidence="1 2" key="1">
    <citation type="submission" date="2020-09" db="EMBL/GenBank/DDBJ databases">
        <title>De no assembly of potato wild relative species, Solanum commersonii.</title>
        <authorList>
            <person name="Cho K."/>
        </authorList>
    </citation>
    <scope>NUCLEOTIDE SEQUENCE [LARGE SCALE GENOMIC DNA]</scope>
    <source>
        <strain evidence="1">LZ3.2</strain>
        <tissue evidence="1">Leaf</tissue>
    </source>
</reference>